<accession>A0A0G3ICQ3</accession>
<dbReference type="KEGG" id="pox:MB84_30015"/>
<dbReference type="AlphaFoldDB" id="A0A0G3ICQ3"/>
<dbReference type="RefSeq" id="WP_052654737.1">
    <property type="nucleotide sequence ID" value="NZ_CP011519.2"/>
</dbReference>
<geneLocation type="plasmid" evidence="3 4">
    <name>pPO70-2</name>
</geneLocation>
<keyword evidence="2" id="KW-0560">Oxidoreductase</keyword>
<dbReference type="SUPFAM" id="SSF51735">
    <property type="entry name" value="NAD(P)-binding Rossmann-fold domains"/>
    <property type="match status" value="1"/>
</dbReference>
<evidence type="ECO:0000313" key="3">
    <source>
        <dbReference type="EMBL" id="AKK24997.1"/>
    </source>
</evidence>
<dbReference type="Gene3D" id="3.40.50.720">
    <property type="entry name" value="NAD(P)-binding Rossmann-like Domain"/>
    <property type="match status" value="1"/>
</dbReference>
<dbReference type="EMBL" id="CP011519">
    <property type="protein sequence ID" value="AKK24997.1"/>
    <property type="molecule type" value="Genomic_DNA"/>
</dbReference>
<reference evidence="3" key="1">
    <citation type="submission" date="2016-06" db="EMBL/GenBank/DDBJ databases">
        <title>Pandoraea oxalativorans DSM 23570 Genome Sequencing.</title>
        <authorList>
            <person name="Ee R."/>
            <person name="Lim Y.-L."/>
            <person name="Yong D."/>
            <person name="Yin W.-F."/>
            <person name="Chan K.-G."/>
        </authorList>
    </citation>
    <scope>NUCLEOTIDE SEQUENCE</scope>
    <source>
        <strain evidence="3">DSM 23570</strain>
        <plasmid evidence="3">pPO70-2</plasmid>
    </source>
</reference>
<keyword evidence="3" id="KW-0614">Plasmid</keyword>
<dbReference type="InterPro" id="IPR002347">
    <property type="entry name" value="SDR_fam"/>
</dbReference>
<comment type="similarity">
    <text evidence="1">Belongs to the short-chain dehydrogenases/reductases (SDR) family.</text>
</comment>
<protein>
    <submittedName>
        <fullName evidence="3">Dehydrogenase</fullName>
    </submittedName>
</protein>
<dbReference type="PANTHER" id="PTHR43639">
    <property type="entry name" value="OXIDOREDUCTASE, SHORT-CHAIN DEHYDROGENASE/REDUCTASE FAMILY (AFU_ORTHOLOGUE AFUA_5G02870)"/>
    <property type="match status" value="1"/>
</dbReference>
<sequence length="260" mass="28120">MSKVVLVTGAAKRSGRVFAEYFGKKGFDVVVHYGQSAADAEMVVEAVRQAGQRAIAVHADLTYAEEITHVIDKTYGAFGKLDLLINNASVFGQDHFPEFSTDSLDASLAVNYRAPILLTQAFYRKAQAQGATGVVINVVDQKVKGNFHRDHFSYTVGKVGIGNMTAMLAISTHPVLRVNAVFPGLMLPSDDQTPEDFAYASKHATPLGRIATPEDVAEAIALLTSPAYNGFDFVIDGGQNLVRVEQDVLYQHRARGDDSA</sequence>
<dbReference type="InterPro" id="IPR036291">
    <property type="entry name" value="NAD(P)-bd_dom_sf"/>
</dbReference>
<dbReference type="GO" id="GO:0016491">
    <property type="term" value="F:oxidoreductase activity"/>
    <property type="evidence" value="ECO:0007669"/>
    <property type="project" value="UniProtKB-KW"/>
</dbReference>
<evidence type="ECO:0000313" key="4">
    <source>
        <dbReference type="Proteomes" id="UP000035050"/>
    </source>
</evidence>
<name>A0A0G3ICQ3_9BURK</name>
<gene>
    <name evidence="3" type="ORF">MB84_30015</name>
</gene>
<dbReference type="PRINTS" id="PR00081">
    <property type="entry name" value="GDHRDH"/>
</dbReference>
<keyword evidence="4" id="KW-1185">Reference proteome</keyword>
<dbReference type="PANTHER" id="PTHR43639:SF1">
    <property type="entry name" value="SHORT-CHAIN DEHYDROGENASE_REDUCTASE FAMILY PROTEIN"/>
    <property type="match status" value="1"/>
</dbReference>
<organism evidence="3 4">
    <name type="scientific">Pandoraea oxalativorans</name>
    <dbReference type="NCBI Taxonomy" id="573737"/>
    <lineage>
        <taxon>Bacteria</taxon>
        <taxon>Pseudomonadati</taxon>
        <taxon>Pseudomonadota</taxon>
        <taxon>Betaproteobacteria</taxon>
        <taxon>Burkholderiales</taxon>
        <taxon>Burkholderiaceae</taxon>
        <taxon>Pandoraea</taxon>
    </lineage>
</organism>
<dbReference type="Pfam" id="PF13561">
    <property type="entry name" value="adh_short_C2"/>
    <property type="match status" value="1"/>
</dbReference>
<dbReference type="PATRIC" id="fig|573737.6.peg.6062"/>
<dbReference type="PRINTS" id="PR00080">
    <property type="entry name" value="SDRFAMILY"/>
</dbReference>
<dbReference type="Proteomes" id="UP000035050">
    <property type="component" value="Plasmid pPO70-2"/>
</dbReference>
<dbReference type="OrthoDB" id="9806974at2"/>
<proteinExistence type="inferred from homology"/>
<evidence type="ECO:0000256" key="2">
    <source>
        <dbReference type="ARBA" id="ARBA00023002"/>
    </source>
</evidence>
<evidence type="ECO:0000256" key="1">
    <source>
        <dbReference type="ARBA" id="ARBA00006484"/>
    </source>
</evidence>